<dbReference type="Proteomes" id="UP000008710">
    <property type="component" value="Plasmid pRHL1"/>
</dbReference>
<dbReference type="AlphaFoldDB" id="Q0RZU5"/>
<reference evidence="2" key="1">
    <citation type="journal article" date="2006" name="Proc. Natl. Acad. Sci. U.S.A.">
        <title>The complete genome of Rhodococcus sp. RHA1 provides insights into a catabolic powerhouse.</title>
        <authorList>
            <person name="McLeod M.P."/>
            <person name="Warren R.L."/>
            <person name="Hsiao W.W.L."/>
            <person name="Araki N."/>
            <person name="Myhre M."/>
            <person name="Fernandes C."/>
            <person name="Miyazawa D."/>
            <person name="Wong W."/>
            <person name="Lillquist A.L."/>
            <person name="Wang D."/>
            <person name="Dosanjh M."/>
            <person name="Hara H."/>
            <person name="Petrescu A."/>
            <person name="Morin R.D."/>
            <person name="Yang G."/>
            <person name="Stott J.M."/>
            <person name="Schein J.E."/>
            <person name="Shin H."/>
            <person name="Smailus D."/>
            <person name="Siddiqui A.S."/>
            <person name="Marra M.A."/>
            <person name="Jones S.J.M."/>
            <person name="Holt R."/>
            <person name="Brinkman F.S.L."/>
            <person name="Miyauchi K."/>
            <person name="Fukuda M."/>
            <person name="Davies J.E."/>
            <person name="Mohn W.W."/>
            <person name="Eltis L.D."/>
        </authorList>
    </citation>
    <scope>NUCLEOTIDE SEQUENCE [LARGE SCALE GENOMIC DNA]</scope>
    <source>
        <strain evidence="2">RHA1</strain>
    </source>
</reference>
<protein>
    <submittedName>
        <fullName evidence="1">Uncharacterized protein</fullName>
    </submittedName>
</protein>
<accession>Q0RZU5</accession>
<evidence type="ECO:0000313" key="1">
    <source>
        <dbReference type="EMBL" id="ABG99191.1"/>
    </source>
</evidence>
<proteinExistence type="predicted"/>
<gene>
    <name evidence="1" type="ordered locus">RHA1_ro08146</name>
</gene>
<dbReference type="KEGG" id="rha:RHA1_ro08146"/>
<dbReference type="HOGENOM" id="CLU_2737388_0_0_11"/>
<evidence type="ECO:0000313" key="2">
    <source>
        <dbReference type="Proteomes" id="UP000008710"/>
    </source>
</evidence>
<sequence length="71" mass="7716">MRTVRLVENTADLVHRGCTLPPDVAEDVRPVTVFVVPFRGTAVAMFRMTSCPCLSNDPGVVSPNLVASMDR</sequence>
<name>Q0RZU5_RHOJR</name>
<keyword evidence="1" id="KW-0614">Plasmid</keyword>
<dbReference type="EMBL" id="CP000432">
    <property type="protein sequence ID" value="ABG99191.1"/>
    <property type="molecule type" value="Genomic_DNA"/>
</dbReference>
<geneLocation type="plasmid" evidence="1 2">
    <name>pRHL1</name>
</geneLocation>
<organism evidence="1 2">
    <name type="scientific">Rhodococcus jostii (strain RHA1)</name>
    <dbReference type="NCBI Taxonomy" id="101510"/>
    <lineage>
        <taxon>Bacteria</taxon>
        <taxon>Bacillati</taxon>
        <taxon>Actinomycetota</taxon>
        <taxon>Actinomycetes</taxon>
        <taxon>Mycobacteriales</taxon>
        <taxon>Nocardiaceae</taxon>
        <taxon>Rhodococcus</taxon>
    </lineage>
</organism>